<dbReference type="AlphaFoldDB" id="A0A9Q3J5I6"/>
<evidence type="ECO:0000256" key="1">
    <source>
        <dbReference type="SAM" id="MobiDB-lite"/>
    </source>
</evidence>
<name>A0A9Q3J5I6_9BASI</name>
<evidence type="ECO:0000313" key="3">
    <source>
        <dbReference type="Proteomes" id="UP000765509"/>
    </source>
</evidence>
<comment type="caution">
    <text evidence="2">The sequence shown here is derived from an EMBL/GenBank/DDBJ whole genome shotgun (WGS) entry which is preliminary data.</text>
</comment>
<dbReference type="EMBL" id="AVOT02063111">
    <property type="protein sequence ID" value="MBW0555926.1"/>
    <property type="molecule type" value="Genomic_DNA"/>
</dbReference>
<gene>
    <name evidence="2" type="ORF">O181_095641</name>
</gene>
<reference evidence="2" key="1">
    <citation type="submission" date="2021-03" db="EMBL/GenBank/DDBJ databases">
        <title>Draft genome sequence of rust myrtle Austropuccinia psidii MF-1, a brazilian biotype.</title>
        <authorList>
            <person name="Quecine M.C."/>
            <person name="Pachon D.M.R."/>
            <person name="Bonatelli M.L."/>
            <person name="Correr F.H."/>
            <person name="Franceschini L.M."/>
            <person name="Leite T.F."/>
            <person name="Margarido G.R.A."/>
            <person name="Almeida C.A."/>
            <person name="Ferrarezi J.A."/>
            <person name="Labate C.A."/>
        </authorList>
    </citation>
    <scope>NUCLEOTIDE SEQUENCE</scope>
    <source>
        <strain evidence="2">MF-1</strain>
    </source>
</reference>
<keyword evidence="3" id="KW-1185">Reference proteome</keyword>
<accession>A0A9Q3J5I6</accession>
<proteinExistence type="predicted"/>
<organism evidence="2 3">
    <name type="scientific">Austropuccinia psidii MF-1</name>
    <dbReference type="NCBI Taxonomy" id="1389203"/>
    <lineage>
        <taxon>Eukaryota</taxon>
        <taxon>Fungi</taxon>
        <taxon>Dikarya</taxon>
        <taxon>Basidiomycota</taxon>
        <taxon>Pucciniomycotina</taxon>
        <taxon>Pucciniomycetes</taxon>
        <taxon>Pucciniales</taxon>
        <taxon>Sphaerophragmiaceae</taxon>
        <taxon>Austropuccinia</taxon>
    </lineage>
</organism>
<feature type="compositionally biased region" description="Basic and acidic residues" evidence="1">
    <location>
        <begin position="70"/>
        <end position="81"/>
    </location>
</feature>
<sequence>MSKCDTHTGCKLREKITCLEHSQTFLKPAARPRKRGEPPWDSHLGIRDGASTLVILHRGSNGNGTQGRLDPAKVPEWREAQ</sequence>
<protein>
    <submittedName>
        <fullName evidence="2">Uncharacterized protein</fullName>
    </submittedName>
</protein>
<evidence type="ECO:0000313" key="2">
    <source>
        <dbReference type="EMBL" id="MBW0555926.1"/>
    </source>
</evidence>
<dbReference type="Proteomes" id="UP000765509">
    <property type="component" value="Unassembled WGS sequence"/>
</dbReference>
<feature type="region of interest" description="Disordered" evidence="1">
    <location>
        <begin position="57"/>
        <end position="81"/>
    </location>
</feature>